<dbReference type="RefSeq" id="WP_145769951.1">
    <property type="nucleotide sequence ID" value="NZ_NCXS01000004.1"/>
</dbReference>
<organism evidence="1 2">
    <name type="scientific">Denitratisoma oestradiolicum</name>
    <dbReference type="NCBI Taxonomy" id="311182"/>
    <lineage>
        <taxon>Bacteria</taxon>
        <taxon>Pseudomonadati</taxon>
        <taxon>Pseudomonadota</taxon>
        <taxon>Betaproteobacteria</taxon>
        <taxon>Nitrosomonadales</taxon>
        <taxon>Sterolibacteriaceae</taxon>
        <taxon>Denitratisoma</taxon>
    </lineage>
</organism>
<reference evidence="1 2" key="1">
    <citation type="submission" date="2020-03" db="EMBL/GenBank/DDBJ databases">
        <authorList>
            <consortium name="Genoscope - CEA"/>
            <person name="William W."/>
        </authorList>
    </citation>
    <scope>NUCLEOTIDE SEQUENCE [LARGE SCALE GENOMIC DNA]</scope>
    <source>
        <strain evidence="2">DSM 16959</strain>
    </source>
</reference>
<evidence type="ECO:0000313" key="1">
    <source>
        <dbReference type="EMBL" id="CAB1367821.1"/>
    </source>
</evidence>
<dbReference type="EMBL" id="LR778301">
    <property type="protein sequence ID" value="CAB1367821.1"/>
    <property type="molecule type" value="Genomic_DNA"/>
</dbReference>
<dbReference type="Proteomes" id="UP000515733">
    <property type="component" value="Chromosome"/>
</dbReference>
<dbReference type="AlphaFoldDB" id="A0A6S6XPC1"/>
<evidence type="ECO:0000313" key="2">
    <source>
        <dbReference type="Proteomes" id="UP000515733"/>
    </source>
</evidence>
<evidence type="ECO:0008006" key="3">
    <source>
        <dbReference type="Google" id="ProtNLM"/>
    </source>
</evidence>
<name>A0A6S6XPC1_9PROT</name>
<accession>A0A6S6XPC1</accession>
<dbReference type="InterPro" id="IPR025255">
    <property type="entry name" value="DUF4202"/>
</dbReference>
<protein>
    <recommendedName>
        <fullName evidence="3">DUF4202 domain-containing protein</fullName>
    </recommendedName>
</protein>
<dbReference type="PANTHER" id="PTHR41729">
    <property type="entry name" value="GLUTAMYL-TRNA SYNTHETASE"/>
    <property type="match status" value="1"/>
</dbReference>
<dbReference type="PANTHER" id="PTHR41729:SF1">
    <property type="entry name" value="GLUTAMYL-TRNA SYNTHETASE"/>
    <property type="match status" value="1"/>
</dbReference>
<gene>
    <name evidence="1" type="ORF">DENOEST_0656</name>
</gene>
<dbReference type="KEGG" id="doe:DENOEST_0656"/>
<sequence length="193" mass="22198">MERAYALIDATNAEDPHRDQGVPKELLYGRRMTEMLTRYRPDAAETVWLAVRAQHVRRWEVPRSAYPMDKVGYHQWRSGLYRFHAELAGRLVREAGYDEETAARVMLAVGKKQLRENPESQLVEDVASLVFLEHYMADFATGKPDYTEEKWLGIIAKTWKKMSSQARAFALSGNMVLPEHLLPLIRKALADVP</sequence>
<dbReference type="OrthoDB" id="9799165at2"/>
<dbReference type="Pfam" id="PF13875">
    <property type="entry name" value="DUF4202"/>
    <property type="match status" value="1"/>
</dbReference>
<proteinExistence type="predicted"/>
<keyword evidence="2" id="KW-1185">Reference proteome</keyword>